<reference evidence="6 7" key="1">
    <citation type="journal article" date="2013" name="Plant Cell">
        <title>The transition from a phytopathogenic smut ancestor to an anamorphic biocontrol agent deciphered by comparative whole-genome analysis.</title>
        <authorList>
            <person name="Lefebvre F."/>
            <person name="Joly D.L."/>
            <person name="Labbe C."/>
            <person name="Teichmann B."/>
            <person name="Linning R."/>
            <person name="Belzile F."/>
            <person name="Bakkeren G."/>
            <person name="Belanger R.R."/>
        </authorList>
    </citation>
    <scope>NUCLEOTIDE SEQUENCE [LARGE SCALE GENOMIC DNA]</scope>
    <source>
        <strain evidence="6 7">PF-1</strain>
    </source>
</reference>
<feature type="compositionally biased region" description="Basic and acidic residues" evidence="4">
    <location>
        <begin position="703"/>
        <end position="730"/>
    </location>
</feature>
<keyword evidence="3" id="KW-0440">LIM domain</keyword>
<feature type="region of interest" description="Disordered" evidence="4">
    <location>
        <begin position="519"/>
        <end position="630"/>
    </location>
</feature>
<sequence length="952" mass="104799">MTDYAQHGYGAAPPAPRDEGGNMAGFGLRRFQRDAEDQERVRQRALWEQEECARIELERRHHHQLLYQQQQQQEQQQQWEADQRWQQQQQQQQQQQAFSSSYFHRDQHAYPAPDGYHAATSRGAHHGVHRSDSGHSHGSDSAAYETAYADSSALYASPATIPPPLPSLGQQASHHYPAAQPRSNTLDSSSSGSVLGLAYDRDSVAMTVRPRNSDQTVHRASSTTTSGPHDPSYCSNDTVAPARRRSKASMHTSFDRETRYEDDFEEAEGDDDDDDDITPSGWATVSRFSHFVSSDAGAWRSNHGASSDDDRMPALPSIPGPPAPKNHNRATMFVEELPKAKCADCGELFSFEELSDHSCIPRGPSQASMLTIKVPSPSLDFGPSTPSTPSTAGLGPRSPFFDKYQHVVGDNGRLSPAFAVSTPGSTRSEFLSRFEGSGSSSASAATSPIDPTHAPPTSKGSVPALVEPAATGMQRSASDGEREALERRRMIEQQRAAKKQASAAAAATTVMAALRLQKAGRDHQAGQERAAGSSSARDAARPQGRDVPHLKQPSSSSVSSHASSHLDPVFPSGNGSARQRQHSDGTTSSAALTPSSSYDRFTETTSSPATTSYSPVAATARSGVSRSGTKVEIDLAGIEDLMKGLTASPQSMSKDLGADPKAGRRGGDRDGGDGHINDDDDDDEHGDDTRGPAGRSTSTSSDVSERQRKERERQRERERQEELEREVRRRRERDLDREIERLKEKEKIRQLLKLQKREREAKKREAKRCCICQCSLSSSRTPFVERDGKLLCAKDWKELYLPKCRKCGLSVERGAVKASDGALKGVFHRSCFSCFRCDGAFDDGSFYVHGNQPYCARHYHEANGSVCRSCGRGVEGDCRQTEAGDRFHPQCFRCEYDSKGLVCRQLLDEYFNVDGRRLCEAHAGKVSRRLERQGKRGLDLKADRRRTMLRVV</sequence>
<feature type="region of interest" description="Disordered" evidence="4">
    <location>
        <begin position="160"/>
        <end position="276"/>
    </location>
</feature>
<dbReference type="PROSITE" id="PS50023">
    <property type="entry name" value="LIM_DOMAIN_2"/>
    <property type="match status" value="1"/>
</dbReference>
<dbReference type="SUPFAM" id="SSF57716">
    <property type="entry name" value="Glucocorticoid receptor-like (DNA-binding domain)"/>
    <property type="match status" value="2"/>
</dbReference>
<dbReference type="AlphaFoldDB" id="A0A061HDN3"/>
<feature type="compositionally biased region" description="Low complexity" evidence="4">
    <location>
        <begin position="586"/>
        <end position="620"/>
    </location>
</feature>
<dbReference type="RefSeq" id="XP_007879260.1">
    <property type="nucleotide sequence ID" value="XM_007881069.1"/>
</dbReference>
<keyword evidence="2 3" id="KW-0862">Zinc</keyword>
<feature type="compositionally biased region" description="Low complexity" evidence="4">
    <location>
        <begin position="436"/>
        <end position="447"/>
    </location>
</feature>
<dbReference type="GO" id="GO:0030695">
    <property type="term" value="F:GTPase regulator activity"/>
    <property type="evidence" value="ECO:0007669"/>
    <property type="project" value="UniProtKB-ARBA"/>
</dbReference>
<dbReference type="EMBL" id="KE361633">
    <property type="protein sequence ID" value="EPQ28746.1"/>
    <property type="molecule type" value="Genomic_DNA"/>
</dbReference>
<dbReference type="GeneID" id="19317658"/>
<dbReference type="PROSITE" id="PS00478">
    <property type="entry name" value="LIM_DOMAIN_1"/>
    <property type="match status" value="1"/>
</dbReference>
<evidence type="ECO:0000313" key="7">
    <source>
        <dbReference type="Proteomes" id="UP000053664"/>
    </source>
</evidence>
<gene>
    <name evidence="6" type="ORF">PFL1_03549</name>
</gene>
<evidence type="ECO:0000256" key="2">
    <source>
        <dbReference type="ARBA" id="ARBA00022833"/>
    </source>
</evidence>
<dbReference type="CDD" id="cd08368">
    <property type="entry name" value="LIM"/>
    <property type="match status" value="1"/>
</dbReference>
<evidence type="ECO:0000256" key="1">
    <source>
        <dbReference type="ARBA" id="ARBA00022723"/>
    </source>
</evidence>
<feature type="compositionally biased region" description="Polar residues" evidence="4">
    <location>
        <begin position="213"/>
        <end position="238"/>
    </location>
</feature>
<keyword evidence="1 3" id="KW-0479">Metal-binding</keyword>
<accession>A0A061HDN3</accession>
<dbReference type="OrthoDB" id="1112565at2759"/>
<feature type="compositionally biased region" description="Basic and acidic residues" evidence="4">
    <location>
        <begin position="656"/>
        <end position="677"/>
    </location>
</feature>
<evidence type="ECO:0000256" key="4">
    <source>
        <dbReference type="SAM" id="MobiDB-lite"/>
    </source>
</evidence>
<feature type="region of interest" description="Disordered" evidence="4">
    <location>
        <begin position="65"/>
        <end position="143"/>
    </location>
</feature>
<evidence type="ECO:0000256" key="3">
    <source>
        <dbReference type="PROSITE-ProRule" id="PRU00125"/>
    </source>
</evidence>
<dbReference type="Gene3D" id="2.10.110.10">
    <property type="entry name" value="Cysteine Rich Protein"/>
    <property type="match status" value="2"/>
</dbReference>
<dbReference type="KEGG" id="pfp:PFL1_03549"/>
<dbReference type="GO" id="GO:0046872">
    <property type="term" value="F:metal ion binding"/>
    <property type="evidence" value="ECO:0007669"/>
    <property type="project" value="UniProtKB-KW"/>
</dbReference>
<feature type="compositionally biased region" description="Acidic residues" evidence="4">
    <location>
        <begin position="262"/>
        <end position="276"/>
    </location>
</feature>
<dbReference type="InterPro" id="IPR001781">
    <property type="entry name" value="Znf_LIM"/>
</dbReference>
<feature type="region of interest" description="Disordered" evidence="4">
    <location>
        <begin position="419"/>
        <end position="463"/>
    </location>
</feature>
<dbReference type="Pfam" id="PF00412">
    <property type="entry name" value="LIM"/>
    <property type="match status" value="1"/>
</dbReference>
<dbReference type="PANTHER" id="PTHR24216:SF8">
    <property type="entry name" value="PAXILLIN, ISOFORM F"/>
    <property type="match status" value="1"/>
</dbReference>
<feature type="compositionally biased region" description="Basic and acidic residues" evidence="4">
    <location>
        <begin position="538"/>
        <end position="549"/>
    </location>
</feature>
<evidence type="ECO:0000259" key="5">
    <source>
        <dbReference type="PROSITE" id="PS50023"/>
    </source>
</evidence>
<organism evidence="6 7">
    <name type="scientific">Pseudozyma flocculosa PF-1</name>
    <dbReference type="NCBI Taxonomy" id="1277687"/>
    <lineage>
        <taxon>Eukaryota</taxon>
        <taxon>Fungi</taxon>
        <taxon>Dikarya</taxon>
        <taxon>Basidiomycota</taxon>
        <taxon>Ustilaginomycotina</taxon>
        <taxon>Ustilaginomycetes</taxon>
        <taxon>Ustilaginales</taxon>
        <taxon>Ustilaginaceae</taxon>
        <taxon>Pseudozyma</taxon>
    </lineage>
</organism>
<feature type="compositionally biased region" description="Low complexity" evidence="4">
    <location>
        <begin position="68"/>
        <end position="97"/>
    </location>
</feature>
<dbReference type="HOGENOM" id="CLU_345510_0_0_1"/>
<feature type="compositionally biased region" description="Basic and acidic residues" evidence="4">
    <location>
        <begin position="129"/>
        <end position="138"/>
    </location>
</feature>
<proteinExistence type="predicted"/>
<feature type="region of interest" description="Disordered" evidence="4">
    <location>
        <begin position="1"/>
        <end position="25"/>
    </location>
</feature>
<feature type="compositionally biased region" description="Low complexity" evidence="4">
    <location>
        <begin position="554"/>
        <end position="565"/>
    </location>
</feature>
<feature type="region of interest" description="Disordered" evidence="4">
    <location>
        <begin position="644"/>
        <end position="730"/>
    </location>
</feature>
<protein>
    <recommendedName>
        <fullName evidence="5">LIM zinc-binding domain-containing protein</fullName>
    </recommendedName>
</protein>
<dbReference type="eggNOG" id="KOG1703">
    <property type="taxonomic scope" value="Eukaryota"/>
</dbReference>
<name>A0A061HDN3_9BASI</name>
<evidence type="ECO:0000313" key="6">
    <source>
        <dbReference type="EMBL" id="EPQ28746.1"/>
    </source>
</evidence>
<dbReference type="SMART" id="SM00132">
    <property type="entry name" value="LIM"/>
    <property type="match status" value="2"/>
</dbReference>
<feature type="domain" description="LIM zinc-binding" evidence="5">
    <location>
        <begin position="802"/>
        <end position="865"/>
    </location>
</feature>
<dbReference type="Proteomes" id="UP000053664">
    <property type="component" value="Unassembled WGS sequence"/>
</dbReference>
<dbReference type="PANTHER" id="PTHR24216">
    <property type="entry name" value="PAXILLIN-RELATED"/>
    <property type="match status" value="1"/>
</dbReference>